<keyword evidence="9" id="KW-0325">Glycoprotein</keyword>
<name>A0A099P3Z1_PICKU</name>
<dbReference type="AlphaFoldDB" id="A0A099P3Z1"/>
<dbReference type="PANTHER" id="PTHR21072:SF13">
    <property type="entry name" value="GPI TRANSAMIDASE COMPONENT PIG-S"/>
    <property type="match status" value="1"/>
</dbReference>
<dbReference type="VEuPathDB" id="FungiDB:C5L36_0B12760"/>
<dbReference type="HOGENOM" id="CLU_010026_1_0_1"/>
<dbReference type="EMBL" id="JQFK01000013">
    <property type="protein sequence ID" value="KGK38989.1"/>
    <property type="molecule type" value="Genomic_DNA"/>
</dbReference>
<feature type="transmembrane region" description="Helical" evidence="10">
    <location>
        <begin position="22"/>
        <end position="42"/>
    </location>
</feature>
<evidence type="ECO:0000256" key="1">
    <source>
        <dbReference type="ARBA" id="ARBA00004477"/>
    </source>
</evidence>
<evidence type="ECO:0000256" key="6">
    <source>
        <dbReference type="ARBA" id="ARBA00022824"/>
    </source>
</evidence>
<comment type="caution">
    <text evidence="11">The sequence shown here is derived from an EMBL/GenBank/DDBJ whole genome shotgun (WGS) entry which is preliminary data.</text>
</comment>
<dbReference type="InterPro" id="IPR019540">
    <property type="entry name" value="PtdIno-glycan_biosynth_class_S"/>
</dbReference>
<accession>A0A099P3Z1</accession>
<comment type="pathway">
    <text evidence="2">Glycolipid biosynthesis; glycosylphosphatidylinositol-anchor biosynthesis.</text>
</comment>
<dbReference type="Pfam" id="PF10510">
    <property type="entry name" value="PIG-S"/>
    <property type="match status" value="1"/>
</dbReference>
<keyword evidence="4" id="KW-0337">GPI-anchor biosynthesis</keyword>
<evidence type="ECO:0000256" key="8">
    <source>
        <dbReference type="ARBA" id="ARBA00023136"/>
    </source>
</evidence>
<dbReference type="GO" id="GO:0006506">
    <property type="term" value="P:GPI anchor biosynthetic process"/>
    <property type="evidence" value="ECO:0007669"/>
    <property type="project" value="UniProtKB-UniPathway"/>
</dbReference>
<protein>
    <recommendedName>
        <fullName evidence="13">GPI transamidase component PIG-S</fullName>
    </recommendedName>
</protein>
<organism evidence="11 12">
    <name type="scientific">Pichia kudriavzevii</name>
    <name type="common">Yeast</name>
    <name type="synonym">Issatchenkia orientalis</name>
    <dbReference type="NCBI Taxonomy" id="4909"/>
    <lineage>
        <taxon>Eukaryota</taxon>
        <taxon>Fungi</taxon>
        <taxon>Dikarya</taxon>
        <taxon>Ascomycota</taxon>
        <taxon>Saccharomycotina</taxon>
        <taxon>Pichiomycetes</taxon>
        <taxon>Pichiales</taxon>
        <taxon>Pichiaceae</taxon>
        <taxon>Pichia</taxon>
    </lineage>
</organism>
<evidence type="ECO:0000256" key="5">
    <source>
        <dbReference type="ARBA" id="ARBA00022692"/>
    </source>
</evidence>
<reference evidence="12" key="1">
    <citation type="journal article" date="2014" name="Microb. Cell Fact.">
        <title>Exploiting Issatchenkia orientalis SD108 for succinic acid production.</title>
        <authorList>
            <person name="Xiao H."/>
            <person name="Shao Z."/>
            <person name="Jiang Y."/>
            <person name="Dole S."/>
            <person name="Zhao H."/>
        </authorList>
    </citation>
    <scope>NUCLEOTIDE SEQUENCE [LARGE SCALE GENOMIC DNA]</scope>
    <source>
        <strain evidence="12">SD108</strain>
    </source>
</reference>
<evidence type="ECO:0000256" key="2">
    <source>
        <dbReference type="ARBA" id="ARBA00004687"/>
    </source>
</evidence>
<proteinExistence type="inferred from homology"/>
<keyword evidence="8 10" id="KW-0472">Membrane</keyword>
<dbReference type="PANTHER" id="PTHR21072">
    <property type="entry name" value="GPI TRANSAMIDASE COMPONENT PIG-S"/>
    <property type="match status" value="1"/>
</dbReference>
<comment type="subcellular location">
    <subcellularLocation>
        <location evidence="1">Endoplasmic reticulum membrane</location>
        <topology evidence="1">Multi-pass membrane protein</topology>
    </subcellularLocation>
</comment>
<dbReference type="UniPathway" id="UPA00196"/>
<evidence type="ECO:0000313" key="11">
    <source>
        <dbReference type="EMBL" id="KGK38989.1"/>
    </source>
</evidence>
<evidence type="ECO:0000256" key="10">
    <source>
        <dbReference type="SAM" id="Phobius"/>
    </source>
</evidence>
<keyword evidence="7 10" id="KW-1133">Transmembrane helix</keyword>
<evidence type="ECO:0008006" key="13">
    <source>
        <dbReference type="Google" id="ProtNLM"/>
    </source>
</evidence>
<evidence type="ECO:0000256" key="7">
    <source>
        <dbReference type="ARBA" id="ARBA00022989"/>
    </source>
</evidence>
<comment type="similarity">
    <text evidence="3">Belongs to the PIGS family.</text>
</comment>
<evidence type="ECO:0000313" key="12">
    <source>
        <dbReference type="Proteomes" id="UP000029867"/>
    </source>
</evidence>
<evidence type="ECO:0000256" key="4">
    <source>
        <dbReference type="ARBA" id="ARBA00022502"/>
    </source>
</evidence>
<dbReference type="eggNOG" id="KOG2459">
    <property type="taxonomic scope" value="Eukaryota"/>
</dbReference>
<dbReference type="GO" id="GO:0016255">
    <property type="term" value="P:attachment of GPI anchor to protein"/>
    <property type="evidence" value="ECO:0007669"/>
    <property type="project" value="InterPro"/>
</dbReference>
<dbReference type="GO" id="GO:0042765">
    <property type="term" value="C:GPI-anchor transamidase complex"/>
    <property type="evidence" value="ECO:0007669"/>
    <property type="project" value="InterPro"/>
</dbReference>
<evidence type="ECO:0000256" key="3">
    <source>
        <dbReference type="ARBA" id="ARBA00005316"/>
    </source>
</evidence>
<dbReference type="Proteomes" id="UP000029867">
    <property type="component" value="Unassembled WGS sequence"/>
</dbReference>
<gene>
    <name evidence="11" type="ORF">JL09_g1880</name>
</gene>
<keyword evidence="5 10" id="KW-0812">Transmembrane</keyword>
<keyword evidence="6" id="KW-0256">Endoplasmic reticulum</keyword>
<sequence>MTGSEKAPLVCVKDPAPPWKRFSILIIVLTISLTLGLPSWYLTTSVERAELPVGEIETLNEKYLDNVEYAIPVKIIDLPNTLTGIINETQELINSRLKDSKVSITLLGGDTTVENPSNVYKLKLIINEDEDQMMVSPYNDKTISLFITPHIIKNNLTTDLISRVLLDTVFKKEITDRATKVSDKLKFPFSDNYKISINFLNSGSKSFDNTGGILQRSIENFESFLNTLKPLANFTIEFQELWYENRIQTIGEHESNGYTIIEDTSMFIDYSDWGLDQDVELKPIINLNLYLPEDEKIRIANSNRNSFIIPQWGGVVIINNDEVLDYPKLNEVFDIFAFQILKLLGISTEAEESLFYRIDEAIRRQTIENIDATLKNFQSLITVINKLKTIPIPLQAVDEVEESVSKIKESIAHLEKLSWLEAYKASTEALAFSSSAFFHKDMVQQAYFPEEHKMAVYSPLLGPFITILTMALIRAVRELRK</sequence>
<evidence type="ECO:0000256" key="9">
    <source>
        <dbReference type="ARBA" id="ARBA00023180"/>
    </source>
</evidence>
<feature type="transmembrane region" description="Helical" evidence="10">
    <location>
        <begin position="454"/>
        <end position="476"/>
    </location>
</feature>